<dbReference type="FunFam" id="1.10.357.20:FF:000002">
    <property type="entry name" value="Solute carrier family 41, member 2"/>
    <property type="match status" value="1"/>
</dbReference>
<keyword evidence="4 9" id="KW-0812">Transmembrane</keyword>
<keyword evidence="8 9" id="KW-0472">Membrane</keyword>
<keyword evidence="7" id="KW-0406">Ion transport</keyword>
<keyword evidence="3" id="KW-0813">Transport</keyword>
<comment type="caution">
    <text evidence="11">The sequence shown here is derived from an EMBL/GenBank/DDBJ whole genome shotgun (WGS) entry which is preliminary data.</text>
</comment>
<accession>A0AAV6U2T2</accession>
<dbReference type="GO" id="GO:0005886">
    <property type="term" value="C:plasma membrane"/>
    <property type="evidence" value="ECO:0007669"/>
    <property type="project" value="TreeGrafter"/>
</dbReference>
<dbReference type="InterPro" id="IPR045349">
    <property type="entry name" value="SLC41A1-3"/>
</dbReference>
<keyword evidence="12" id="KW-1185">Reference proteome</keyword>
<evidence type="ECO:0000256" key="2">
    <source>
        <dbReference type="ARBA" id="ARBA00009749"/>
    </source>
</evidence>
<feature type="transmembrane region" description="Helical" evidence="9">
    <location>
        <begin position="430"/>
        <end position="449"/>
    </location>
</feature>
<dbReference type="SUPFAM" id="SSF161093">
    <property type="entry name" value="MgtE membrane domain-like"/>
    <property type="match status" value="2"/>
</dbReference>
<feature type="transmembrane region" description="Helical" evidence="9">
    <location>
        <begin position="242"/>
        <end position="267"/>
    </location>
</feature>
<evidence type="ECO:0000256" key="4">
    <source>
        <dbReference type="ARBA" id="ARBA00022692"/>
    </source>
</evidence>
<evidence type="ECO:0000256" key="9">
    <source>
        <dbReference type="SAM" id="Phobius"/>
    </source>
</evidence>
<comment type="subcellular location">
    <subcellularLocation>
        <location evidence="1">Membrane</location>
        <topology evidence="1">Multi-pass membrane protein</topology>
    </subcellularLocation>
</comment>
<dbReference type="GO" id="GO:0008324">
    <property type="term" value="F:monoatomic cation transmembrane transporter activity"/>
    <property type="evidence" value="ECO:0007669"/>
    <property type="project" value="InterPro"/>
</dbReference>
<feature type="domain" description="SLC41A/MgtE integral membrane" evidence="10">
    <location>
        <begin position="283"/>
        <end position="417"/>
    </location>
</feature>
<dbReference type="EMBL" id="JAFNEN010000740">
    <property type="protein sequence ID" value="KAG8177875.1"/>
    <property type="molecule type" value="Genomic_DNA"/>
</dbReference>
<name>A0AAV6U2T2_9ARAC</name>
<proteinExistence type="inferred from homology"/>
<feature type="transmembrane region" description="Helical" evidence="9">
    <location>
        <begin position="321"/>
        <end position="348"/>
    </location>
</feature>
<dbReference type="Pfam" id="PF01769">
    <property type="entry name" value="MgtE"/>
    <property type="match status" value="2"/>
</dbReference>
<protein>
    <recommendedName>
        <fullName evidence="10">SLC41A/MgtE integral membrane domain-containing protein</fullName>
    </recommendedName>
</protein>
<dbReference type="InterPro" id="IPR006667">
    <property type="entry name" value="SLC41_membr_dom"/>
</dbReference>
<evidence type="ECO:0000256" key="7">
    <source>
        <dbReference type="ARBA" id="ARBA00023065"/>
    </source>
</evidence>
<evidence type="ECO:0000313" key="11">
    <source>
        <dbReference type="EMBL" id="KAG8177875.1"/>
    </source>
</evidence>
<evidence type="ECO:0000313" key="12">
    <source>
        <dbReference type="Proteomes" id="UP000827092"/>
    </source>
</evidence>
<keyword evidence="6 9" id="KW-1133">Transmembrane helix</keyword>
<feature type="transmembrane region" description="Helical" evidence="9">
    <location>
        <begin position="553"/>
        <end position="572"/>
    </location>
</feature>
<keyword evidence="5" id="KW-0460">Magnesium</keyword>
<dbReference type="Gene3D" id="1.10.357.20">
    <property type="entry name" value="SLC41 divalent cation transporters, integral membrane domain"/>
    <property type="match status" value="2"/>
</dbReference>
<feature type="transmembrane region" description="Helical" evidence="9">
    <location>
        <begin position="620"/>
        <end position="645"/>
    </location>
</feature>
<sequence length="654" mass="71010">MFRFSEDGLTKKKRLVSALLGVALRHEQHICVYQYGVLPSRHRYMQNPCRQLPEGSRSCQAGLLASAADEDPASRHPEAAHFLQPCCSQALVDHHRKRASHVNRLRGLFLEDHIFRLSLLIAPKMVTQAIMEGGLSNTANAAGESEQSELLAVSVEECLRSPDSAANILPGEGYNPCNILPSEDSVNGNLLAGTINETYEGSIKSVDLNEDKDHSDIILTIGGEEGSGKKDDLPQAESLQAMVFQVFIPFLIAGCGTVAAGIVLDIVQTWPVFKNVTQLFILVPALLGLKGNLEMTLAARISTQANLGQLDSLREQWKMTYGNMALVQCQATIVAFLASMFAIVVDVVQEHKFDVHHATLLCASSLITAAIASLVLGFITVGVVLLSRKLHINPDNVATPIAASLGDVTTLGLLASISSGLYGIVMTDSWVAPFLILLFLLMVPLWVVIAKRNKFTHQVLYSGWVPVISAVFISSAGGCILDLAIAKFKGIAVFQPVINGVGGNLVAVQSSRISTYLHQRTEMGSLPSSDPKICVSPFTVFFGKGAHARSARVLLLMALPGHLIFAYMISLLNTGNTQLSMLFLVVYLLAALIQVFMLLFIAYCMIQWMWRRKIDPDNSAIPYLTALGDLLGTSLLALAFLFLFYTGNPVPDHE</sequence>
<feature type="transmembrane region" description="Helical" evidence="9">
    <location>
        <begin position="584"/>
        <end position="608"/>
    </location>
</feature>
<dbReference type="FunFam" id="1.10.357.20:FF:000001">
    <property type="entry name" value="Solute carrier family 41 member 2"/>
    <property type="match status" value="1"/>
</dbReference>
<evidence type="ECO:0000259" key="10">
    <source>
        <dbReference type="Pfam" id="PF01769"/>
    </source>
</evidence>
<evidence type="ECO:0000256" key="3">
    <source>
        <dbReference type="ARBA" id="ARBA00022448"/>
    </source>
</evidence>
<feature type="transmembrane region" description="Helical" evidence="9">
    <location>
        <begin position="461"/>
        <end position="485"/>
    </location>
</feature>
<evidence type="ECO:0000256" key="1">
    <source>
        <dbReference type="ARBA" id="ARBA00004141"/>
    </source>
</evidence>
<comment type="similarity">
    <text evidence="2">Belongs to the SLC41A transporter family.</text>
</comment>
<dbReference type="Proteomes" id="UP000827092">
    <property type="component" value="Unassembled WGS sequence"/>
</dbReference>
<evidence type="ECO:0000256" key="8">
    <source>
        <dbReference type="ARBA" id="ARBA00023136"/>
    </source>
</evidence>
<gene>
    <name evidence="11" type="ORF">JTE90_004269</name>
</gene>
<feature type="domain" description="SLC41A/MgtE integral membrane" evidence="10">
    <location>
        <begin position="495"/>
        <end position="638"/>
    </location>
</feature>
<evidence type="ECO:0000256" key="5">
    <source>
        <dbReference type="ARBA" id="ARBA00022842"/>
    </source>
</evidence>
<organism evidence="11 12">
    <name type="scientific">Oedothorax gibbosus</name>
    <dbReference type="NCBI Taxonomy" id="931172"/>
    <lineage>
        <taxon>Eukaryota</taxon>
        <taxon>Metazoa</taxon>
        <taxon>Ecdysozoa</taxon>
        <taxon>Arthropoda</taxon>
        <taxon>Chelicerata</taxon>
        <taxon>Arachnida</taxon>
        <taxon>Araneae</taxon>
        <taxon>Araneomorphae</taxon>
        <taxon>Entelegynae</taxon>
        <taxon>Araneoidea</taxon>
        <taxon>Linyphiidae</taxon>
        <taxon>Erigoninae</taxon>
        <taxon>Oedothorax</taxon>
    </lineage>
</organism>
<dbReference type="PANTHER" id="PTHR16228">
    <property type="entry name" value="DIVALENT CATION TRANSPORTER SOLUTE CARRIER FAMILY 41"/>
    <property type="match status" value="1"/>
</dbReference>
<dbReference type="PANTHER" id="PTHR16228:SF7">
    <property type="entry name" value="SLC41A_MGTE INTEGRAL MEMBRANE DOMAIN-CONTAINING PROTEIN"/>
    <property type="match status" value="1"/>
</dbReference>
<dbReference type="AlphaFoldDB" id="A0AAV6U2T2"/>
<evidence type="ECO:0000256" key="6">
    <source>
        <dbReference type="ARBA" id="ARBA00022989"/>
    </source>
</evidence>
<dbReference type="InterPro" id="IPR036739">
    <property type="entry name" value="SLC41_membr_dom_sf"/>
</dbReference>
<feature type="transmembrane region" description="Helical" evidence="9">
    <location>
        <begin position="360"/>
        <end position="385"/>
    </location>
</feature>
<reference evidence="11 12" key="1">
    <citation type="journal article" date="2022" name="Nat. Ecol. Evol.">
        <title>A masculinizing supergene underlies an exaggerated male reproductive morph in a spider.</title>
        <authorList>
            <person name="Hendrickx F."/>
            <person name="De Corte Z."/>
            <person name="Sonet G."/>
            <person name="Van Belleghem S.M."/>
            <person name="Kostlbacher S."/>
            <person name="Vangestel C."/>
        </authorList>
    </citation>
    <scope>NUCLEOTIDE SEQUENCE [LARGE SCALE GENOMIC DNA]</scope>
    <source>
        <strain evidence="11">W744_W776</strain>
    </source>
</reference>